<evidence type="ECO:0000259" key="3">
    <source>
        <dbReference type="PROSITE" id="PS50222"/>
    </source>
</evidence>
<accession>A0ABU5ERW6</accession>
<dbReference type="Proteomes" id="UP001272242">
    <property type="component" value="Unassembled WGS sequence"/>
</dbReference>
<dbReference type="RefSeq" id="WP_320684752.1">
    <property type="nucleotide sequence ID" value="NZ_JAXBLV010000001.1"/>
</dbReference>
<dbReference type="InterPro" id="IPR002048">
    <property type="entry name" value="EF_hand_dom"/>
</dbReference>
<feature type="region of interest" description="Disordered" evidence="1">
    <location>
        <begin position="487"/>
        <end position="518"/>
    </location>
</feature>
<dbReference type="PROSITE" id="PS00018">
    <property type="entry name" value="EF_HAND_1"/>
    <property type="match status" value="4"/>
</dbReference>
<feature type="chain" id="PRO_5047180400" description="EF-hand domain-containing protein" evidence="2">
    <location>
        <begin position="23"/>
        <end position="553"/>
    </location>
</feature>
<reference evidence="5" key="1">
    <citation type="journal article" date="2023" name="Mar. Drugs">
        <title>Gemmata algarum, a Novel Planctomycete Isolated from an Algal Mat, Displays Antimicrobial Activity.</title>
        <authorList>
            <person name="Kumar G."/>
            <person name="Kallscheuer N."/>
            <person name="Kashif M."/>
            <person name="Ahamad S."/>
            <person name="Jagadeeshwari U."/>
            <person name="Pannikurungottu S."/>
            <person name="Haufschild T."/>
            <person name="Kabuu M."/>
            <person name="Sasikala C."/>
            <person name="Jogler C."/>
            <person name="Ramana C."/>
        </authorList>
    </citation>
    <scope>NUCLEOTIDE SEQUENCE [LARGE SCALE GENOMIC DNA]</scope>
    <source>
        <strain evidence="5">JC673</strain>
    </source>
</reference>
<protein>
    <recommendedName>
        <fullName evidence="3">EF-hand domain-containing protein</fullName>
    </recommendedName>
</protein>
<sequence length="553" mass="59484">MSTRIVFASVLLLVTAFPGASAEPKPEPLDLVCMTATRPVLVRLDVAVDGKPLVVEWESFARALFTHLDANKNGALEGTELARLPPTLTLLTVRSGFPLPAAPALTRDGLTEYLRANDLGPLRALISGGVAPVFRRPIRGNAVGAVQALDKALFEALDSNTDGKLTADELAAGPAVLAKLDTDENELVSAEEVRGLLVGADPRVTPFNEPSASSFPRFGLRVAARKSDPVLAKQLLSWYQPKRKDDVPARRLTKVDLNLSDEAVAALDRDGDSELDPEELGRFGSACPPATVLALQLGQTPPDKSPAAVLSVGKADLTVTTGNQGADVTLVGTGVRVDFVPTSDGADPRGLYVNTFRQFDRDANGYLDAAEIRRSDVFRDLFPLIDADGDGKVFEKELLAALDEIRPLAALAARGLVATNVTEAGHGLFGIIDADGNGQLSQRELRQLPKLAKHFATAKDGSFRLADVPQHLRVTFASHPAGPWMIEAPNDRSREPRSAVGPPWFQKMDRNRDGDVSRREFLGSEDDFRRLDRDGNGLIDTHEAEAASKPETR</sequence>
<dbReference type="PANTHER" id="PTHR23064">
    <property type="entry name" value="TROPONIN"/>
    <property type="match status" value="1"/>
</dbReference>
<dbReference type="InterPro" id="IPR018247">
    <property type="entry name" value="EF_Hand_1_Ca_BS"/>
</dbReference>
<evidence type="ECO:0000313" key="4">
    <source>
        <dbReference type="EMBL" id="MDY3557719.1"/>
    </source>
</evidence>
<dbReference type="Gene3D" id="1.10.238.10">
    <property type="entry name" value="EF-hand"/>
    <property type="match status" value="3"/>
</dbReference>
<proteinExistence type="predicted"/>
<feature type="domain" description="EF-hand" evidence="3">
    <location>
        <begin position="373"/>
        <end position="408"/>
    </location>
</feature>
<organism evidence="4 5">
    <name type="scientific">Gemmata algarum</name>
    <dbReference type="NCBI Taxonomy" id="2975278"/>
    <lineage>
        <taxon>Bacteria</taxon>
        <taxon>Pseudomonadati</taxon>
        <taxon>Planctomycetota</taxon>
        <taxon>Planctomycetia</taxon>
        <taxon>Gemmatales</taxon>
        <taxon>Gemmataceae</taxon>
        <taxon>Gemmata</taxon>
    </lineage>
</organism>
<name>A0ABU5ERW6_9BACT</name>
<comment type="caution">
    <text evidence="4">The sequence shown here is derived from an EMBL/GenBank/DDBJ whole genome shotgun (WGS) entry which is preliminary data.</text>
</comment>
<dbReference type="Pfam" id="PF13202">
    <property type="entry name" value="EF-hand_5"/>
    <property type="match status" value="5"/>
</dbReference>
<dbReference type="InterPro" id="IPR052591">
    <property type="entry name" value="CML21-like"/>
</dbReference>
<gene>
    <name evidence="4" type="ORF">R5W23_000247</name>
</gene>
<dbReference type="PROSITE" id="PS50222">
    <property type="entry name" value="EF_HAND_2"/>
    <property type="match status" value="2"/>
</dbReference>
<keyword evidence="5" id="KW-1185">Reference proteome</keyword>
<feature type="region of interest" description="Disordered" evidence="1">
    <location>
        <begin position="531"/>
        <end position="553"/>
    </location>
</feature>
<feature type="signal peptide" evidence="2">
    <location>
        <begin position="1"/>
        <end position="22"/>
    </location>
</feature>
<evidence type="ECO:0000313" key="5">
    <source>
        <dbReference type="Proteomes" id="UP001272242"/>
    </source>
</evidence>
<dbReference type="SUPFAM" id="SSF47473">
    <property type="entry name" value="EF-hand"/>
    <property type="match status" value="4"/>
</dbReference>
<dbReference type="SMART" id="SM00054">
    <property type="entry name" value="EFh"/>
    <property type="match status" value="6"/>
</dbReference>
<feature type="compositionally biased region" description="Basic and acidic residues" evidence="1">
    <location>
        <begin position="507"/>
        <end position="518"/>
    </location>
</feature>
<evidence type="ECO:0000256" key="2">
    <source>
        <dbReference type="SAM" id="SignalP"/>
    </source>
</evidence>
<keyword evidence="2" id="KW-0732">Signal</keyword>
<feature type="domain" description="EF-hand" evidence="3">
    <location>
        <begin position="151"/>
        <end position="180"/>
    </location>
</feature>
<dbReference type="InterPro" id="IPR011992">
    <property type="entry name" value="EF-hand-dom_pair"/>
</dbReference>
<dbReference type="EMBL" id="JAXBLV010000001">
    <property type="protein sequence ID" value="MDY3557719.1"/>
    <property type="molecule type" value="Genomic_DNA"/>
</dbReference>
<evidence type="ECO:0000256" key="1">
    <source>
        <dbReference type="SAM" id="MobiDB-lite"/>
    </source>
</evidence>